<dbReference type="InterPro" id="IPR011990">
    <property type="entry name" value="TPR-like_helical_dom_sf"/>
</dbReference>
<proteinExistence type="predicted"/>
<keyword evidence="2" id="KW-1185">Reference proteome</keyword>
<organism evidence="1 2">
    <name type="scientific">Myxococcus virescens</name>
    <dbReference type="NCBI Taxonomy" id="83456"/>
    <lineage>
        <taxon>Bacteria</taxon>
        <taxon>Pseudomonadati</taxon>
        <taxon>Myxococcota</taxon>
        <taxon>Myxococcia</taxon>
        <taxon>Myxococcales</taxon>
        <taxon>Cystobacterineae</taxon>
        <taxon>Myxococcaceae</taxon>
        <taxon>Myxococcus</taxon>
    </lineage>
</organism>
<dbReference type="Gene3D" id="1.25.40.10">
    <property type="entry name" value="Tetratricopeptide repeat domain"/>
    <property type="match status" value="1"/>
</dbReference>
<protein>
    <recommendedName>
        <fullName evidence="3">Tetratricopeptide repeat protein</fullName>
    </recommendedName>
</protein>
<name>A0ABY0N7M7_9BACT</name>
<accession>A0ABY0N7M7</accession>
<reference evidence="1 2" key="1">
    <citation type="submission" date="2016-10" db="EMBL/GenBank/DDBJ databases">
        <authorList>
            <person name="Varghese N."/>
            <person name="Submissions S."/>
        </authorList>
    </citation>
    <scope>NUCLEOTIDE SEQUENCE [LARGE SCALE GENOMIC DNA]</scope>
    <source>
        <strain evidence="1 2">DSM 2260</strain>
    </source>
</reference>
<dbReference type="SUPFAM" id="SSF48452">
    <property type="entry name" value="TPR-like"/>
    <property type="match status" value="1"/>
</dbReference>
<dbReference type="EMBL" id="FNAJ01000019">
    <property type="protein sequence ID" value="SDF07411.1"/>
    <property type="molecule type" value="Genomic_DNA"/>
</dbReference>
<comment type="caution">
    <text evidence="1">The sequence shown here is derived from an EMBL/GenBank/DDBJ whole genome shotgun (WGS) entry which is preliminary data.</text>
</comment>
<dbReference type="Proteomes" id="UP000198717">
    <property type="component" value="Unassembled WGS sequence"/>
</dbReference>
<sequence length="501" mass="56434">MNERGQLHWVADFTRRPRQEYIHEPLMLPLLLPLLVAVAPAPSLEISSANLKKTPAFQDWRGGRFVFEERWVNLPEVGLHVGYFVVPSRWTRQYADKLPFHDAFFVVDPRTGQLVAPALARTRLPLNGCPPMGEVARLIPEPESKTSAAIGFGNAPQRCLVRLQRTKEAWAVSLFPDEARSPAEAFPEAAAALEKALGPRDGGARELNWSYQPNSRWLLAASQDECALWVIDSINPEVNATASKAMTREICECLEGTVSADDLYIRLPQTAYTMSRMGEGTALPSCDCTFAQTGEAGVTCEAYMGRQYSLPELEEMQEDGRLTEKNRVENLKELEDLRRTHQGLLAANEDALTQWRTGNQKAALSAWTTLYRTWLENGRPMAGGTRDEFTVENATLREQLNQQLEATIDLQAEILNNLGFALWSHKEWSQAEAVFDECMALLTATGHERNVLNLNRGDLFRDMGKRPEAIKAYRSFLQRKVTAAQRKYAERELRKLEQGSK</sequence>
<gene>
    <name evidence="1" type="ORF">SAMN04488504_11959</name>
</gene>
<evidence type="ECO:0008006" key="3">
    <source>
        <dbReference type="Google" id="ProtNLM"/>
    </source>
</evidence>
<evidence type="ECO:0000313" key="2">
    <source>
        <dbReference type="Proteomes" id="UP000198717"/>
    </source>
</evidence>
<evidence type="ECO:0000313" key="1">
    <source>
        <dbReference type="EMBL" id="SDF07411.1"/>
    </source>
</evidence>